<protein>
    <submittedName>
        <fullName evidence="1">Uncharacterized protein</fullName>
    </submittedName>
</protein>
<evidence type="ECO:0000313" key="2">
    <source>
        <dbReference type="Proteomes" id="UP000002808"/>
    </source>
</evidence>
<accession>K2JE93</accession>
<dbReference type="EMBL" id="AMOQ01000001">
    <property type="protein sequence ID" value="EKE81676.1"/>
    <property type="molecule type" value="Genomic_DNA"/>
</dbReference>
<dbReference type="Proteomes" id="UP000002808">
    <property type="component" value="Unassembled WGS sequence"/>
</dbReference>
<evidence type="ECO:0000313" key="1">
    <source>
        <dbReference type="EMBL" id="EKE81676.1"/>
    </source>
</evidence>
<comment type="caution">
    <text evidence="1">The sequence shown here is derived from an EMBL/GenBank/DDBJ whole genome shotgun (WGS) entry which is preliminary data.</text>
</comment>
<organism evidence="1 2">
    <name type="scientific">Helicobacter pylori R018c</name>
    <dbReference type="NCBI Taxonomy" id="1145110"/>
    <lineage>
        <taxon>Bacteria</taxon>
        <taxon>Pseudomonadati</taxon>
        <taxon>Campylobacterota</taxon>
        <taxon>Epsilonproteobacteria</taxon>
        <taxon>Campylobacterales</taxon>
        <taxon>Helicobacteraceae</taxon>
        <taxon>Helicobacter</taxon>
    </lineage>
</organism>
<reference evidence="1 2" key="1">
    <citation type="submission" date="2012-08" db="EMBL/GenBank/DDBJ databases">
        <title>Comparative Sequence Analysis of H. pylori isolates.</title>
        <authorList>
            <person name="Blanchard T.G."/>
            <person name="Czinn S.J."/>
            <person name="McCracken C.M."/>
            <person name="Abolude K.A."/>
            <person name="Shefchek K.S."/>
            <person name="Maroo A.M."/>
            <person name="Santana-Cruz I.S."/>
            <person name="Tallon L.J."/>
            <person name="Ficke F.W.F."/>
        </authorList>
    </citation>
    <scope>NUCLEOTIDE SEQUENCE [LARGE SCALE GENOMIC DNA]</scope>
    <source>
        <strain evidence="1 2">R018c</strain>
    </source>
</reference>
<dbReference type="PATRIC" id="fig|1145110.4.peg.35"/>
<name>K2JE93_HELPX</name>
<proteinExistence type="predicted"/>
<gene>
    <name evidence="1" type="ORF">OUC_0036</name>
</gene>
<sequence length="43" mass="4905">MVFKAFALKPPTILYMVLFQSHALEKAFLIFKLCLIVLACFKG</sequence>
<dbReference type="AlphaFoldDB" id="K2JE93"/>